<feature type="transmembrane region" description="Helical" evidence="8">
    <location>
        <begin position="122"/>
        <end position="140"/>
    </location>
</feature>
<keyword evidence="11" id="KW-1185">Reference proteome</keyword>
<dbReference type="InterPro" id="IPR003362">
    <property type="entry name" value="Bact_transf"/>
</dbReference>
<sequence>MSHGGRMYTVTPGDGLRRSEPRPDAGRGALTRAASRRDDSVDLQAWERAYVRRIMVTDGVVALAVSAAGYLVRFGPGSTPPGNAASVWMAVLLPAVWVLAMLVSRSYERRFLWVGAEEFRRVFSAAVLLLAAVATVSYAFKLEVARGFVVVALPLATVLTLLTRYLHRSWVHRQRQYGRFQRTMLMVGHRSGVEALHGQIERDAYHGYRVIGCCLPSDQRDRPTPVFDGIPVLGSLDEVAEVVRGYDVDTVAVLPSRELDGPALRQLGWDLEQTRAELLLAPAVTEIVGTRVNIRPVCGLPLLHMERPELRGVRRLTKETLDRVAAAVGLLVLLPALVAIATAVRMTSRGPVLFRQERVGRDGRLFPMLKFRSMVEGAERMVPTEHDDGNGVLFKLREDPRVTPVGRWLRRFSLDELPQLINVLRGDMSLVGPRPPLPSEVERYGLDMRRRFLVKPGLTGLWQVSGRSDLSWDDSVRIDVRYVENWSLAFDFMIMWKTLGAVFRGPGAY</sequence>
<evidence type="ECO:0000256" key="4">
    <source>
        <dbReference type="ARBA" id="ARBA00022692"/>
    </source>
</evidence>
<feature type="transmembrane region" description="Helical" evidence="8">
    <location>
        <begin position="84"/>
        <end position="102"/>
    </location>
</feature>
<keyword evidence="6 8" id="KW-0472">Membrane</keyword>
<dbReference type="GO" id="GO:0016740">
    <property type="term" value="F:transferase activity"/>
    <property type="evidence" value="ECO:0007669"/>
    <property type="project" value="UniProtKB-KW"/>
</dbReference>
<feature type="compositionally biased region" description="Basic and acidic residues" evidence="7">
    <location>
        <begin position="15"/>
        <end position="25"/>
    </location>
</feature>
<dbReference type="Pfam" id="PF13727">
    <property type="entry name" value="CoA_binding_3"/>
    <property type="match status" value="1"/>
</dbReference>
<dbReference type="NCBIfam" id="TIGR03025">
    <property type="entry name" value="EPS_sugtrans"/>
    <property type="match status" value="1"/>
</dbReference>
<protein>
    <submittedName>
        <fullName evidence="10">Sugar transferase</fullName>
        <ecNumber evidence="10">2.7.8.-</ecNumber>
    </submittedName>
</protein>
<comment type="similarity">
    <text evidence="2">Belongs to the bacterial sugar transferase family.</text>
</comment>
<feature type="transmembrane region" description="Helical" evidence="8">
    <location>
        <begin position="146"/>
        <end position="166"/>
    </location>
</feature>
<evidence type="ECO:0000256" key="5">
    <source>
        <dbReference type="ARBA" id="ARBA00022989"/>
    </source>
</evidence>
<evidence type="ECO:0000313" key="10">
    <source>
        <dbReference type="EMBL" id="MEX5719291.1"/>
    </source>
</evidence>
<feature type="transmembrane region" description="Helical" evidence="8">
    <location>
        <begin position="54"/>
        <end position="72"/>
    </location>
</feature>
<feature type="transmembrane region" description="Helical" evidence="8">
    <location>
        <begin position="324"/>
        <end position="344"/>
    </location>
</feature>
<dbReference type="Gene3D" id="3.40.50.720">
    <property type="entry name" value="NAD(P)-binding Rossmann-like Domain"/>
    <property type="match status" value="1"/>
</dbReference>
<proteinExistence type="inferred from homology"/>
<dbReference type="Proteomes" id="UP001560045">
    <property type="component" value="Unassembled WGS sequence"/>
</dbReference>
<dbReference type="InterPro" id="IPR017475">
    <property type="entry name" value="EPS_sugar_tfrase"/>
</dbReference>
<keyword evidence="3 10" id="KW-0808">Transferase</keyword>
<reference evidence="10 11" key="1">
    <citation type="submission" date="2024-06" db="EMBL/GenBank/DDBJ databases">
        <title>Draft genome sequence of Geodermatophilus badlandi, a novel member of the Geodermatophilaceae isolated from badland sedimentary rocks in the Red desert, Wyoming, USA.</title>
        <authorList>
            <person name="Ben Tekaya S."/>
            <person name="Nouioui I."/>
            <person name="Flores G.M."/>
            <person name="Shaal M.N."/>
            <person name="Bredoire F."/>
            <person name="Basile F."/>
            <person name="Van Diepen L."/>
            <person name="Ward N.L."/>
        </authorList>
    </citation>
    <scope>NUCLEOTIDE SEQUENCE [LARGE SCALE GENOMIC DNA]</scope>
    <source>
        <strain evidence="10 11">WL48A</strain>
    </source>
</reference>
<dbReference type="EC" id="2.7.8.-" evidence="10"/>
<gene>
    <name evidence="10" type="ORF">ABQ292_13050</name>
</gene>
<feature type="domain" description="Bacterial sugar transferase" evidence="9">
    <location>
        <begin position="318"/>
        <end position="503"/>
    </location>
</feature>
<evidence type="ECO:0000256" key="8">
    <source>
        <dbReference type="SAM" id="Phobius"/>
    </source>
</evidence>
<name>A0ABV3XFD1_9ACTN</name>
<evidence type="ECO:0000256" key="6">
    <source>
        <dbReference type="ARBA" id="ARBA00023136"/>
    </source>
</evidence>
<keyword evidence="4 8" id="KW-0812">Transmembrane</keyword>
<organism evidence="10 11">
    <name type="scientific">Geodermatophilus maliterrae</name>
    <dbReference type="NCBI Taxonomy" id="3162531"/>
    <lineage>
        <taxon>Bacteria</taxon>
        <taxon>Bacillati</taxon>
        <taxon>Actinomycetota</taxon>
        <taxon>Actinomycetes</taxon>
        <taxon>Geodermatophilales</taxon>
        <taxon>Geodermatophilaceae</taxon>
        <taxon>Geodermatophilus</taxon>
    </lineage>
</organism>
<evidence type="ECO:0000256" key="3">
    <source>
        <dbReference type="ARBA" id="ARBA00022679"/>
    </source>
</evidence>
<evidence type="ECO:0000259" key="9">
    <source>
        <dbReference type="Pfam" id="PF02397"/>
    </source>
</evidence>
<evidence type="ECO:0000256" key="2">
    <source>
        <dbReference type="ARBA" id="ARBA00006464"/>
    </source>
</evidence>
<evidence type="ECO:0000313" key="11">
    <source>
        <dbReference type="Proteomes" id="UP001560045"/>
    </source>
</evidence>
<dbReference type="Pfam" id="PF02397">
    <property type="entry name" value="Bac_transf"/>
    <property type="match status" value="1"/>
</dbReference>
<comment type="subcellular location">
    <subcellularLocation>
        <location evidence="1">Membrane</location>
        <topology evidence="1">Multi-pass membrane protein</topology>
    </subcellularLocation>
</comment>
<comment type="caution">
    <text evidence="10">The sequence shown here is derived from an EMBL/GenBank/DDBJ whole genome shotgun (WGS) entry which is preliminary data.</text>
</comment>
<accession>A0ABV3XFD1</accession>
<feature type="region of interest" description="Disordered" evidence="7">
    <location>
        <begin position="1"/>
        <end position="31"/>
    </location>
</feature>
<dbReference type="PANTHER" id="PTHR30576:SF10">
    <property type="entry name" value="SLL5057 PROTEIN"/>
    <property type="match status" value="1"/>
</dbReference>
<dbReference type="RefSeq" id="WP_369206983.1">
    <property type="nucleotide sequence ID" value="NZ_JBFNXQ010000037.1"/>
</dbReference>
<evidence type="ECO:0000256" key="1">
    <source>
        <dbReference type="ARBA" id="ARBA00004141"/>
    </source>
</evidence>
<evidence type="ECO:0000256" key="7">
    <source>
        <dbReference type="SAM" id="MobiDB-lite"/>
    </source>
</evidence>
<keyword evidence="5 8" id="KW-1133">Transmembrane helix</keyword>
<dbReference type="EMBL" id="JBFNXQ010000037">
    <property type="protein sequence ID" value="MEX5719291.1"/>
    <property type="molecule type" value="Genomic_DNA"/>
</dbReference>
<dbReference type="PANTHER" id="PTHR30576">
    <property type="entry name" value="COLANIC BIOSYNTHESIS UDP-GLUCOSE LIPID CARRIER TRANSFERASE"/>
    <property type="match status" value="1"/>
</dbReference>